<evidence type="ECO:0008006" key="3">
    <source>
        <dbReference type="Google" id="ProtNLM"/>
    </source>
</evidence>
<dbReference type="EMBL" id="CP015163">
    <property type="protein sequence ID" value="AXB47533.1"/>
    <property type="molecule type" value="Genomic_DNA"/>
</dbReference>
<dbReference type="KEGG" id="aab:A4R43_37940"/>
<dbReference type="OrthoDB" id="9815126at2"/>
<dbReference type="Gene3D" id="3.30.1330.40">
    <property type="entry name" value="RutC-like"/>
    <property type="match status" value="1"/>
</dbReference>
<dbReference type="RefSeq" id="WP_113696587.1">
    <property type="nucleotide sequence ID" value="NZ_CP015163.1"/>
</dbReference>
<protein>
    <recommendedName>
        <fullName evidence="3">Enamine deaminase RidA</fullName>
    </recommendedName>
</protein>
<evidence type="ECO:0000313" key="1">
    <source>
        <dbReference type="EMBL" id="AXB47533.1"/>
    </source>
</evidence>
<accession>A0A344LHK9</accession>
<dbReference type="PANTHER" id="PTHR43857">
    <property type="entry name" value="BLR7761 PROTEIN"/>
    <property type="match status" value="1"/>
</dbReference>
<evidence type="ECO:0000313" key="2">
    <source>
        <dbReference type="Proteomes" id="UP000250434"/>
    </source>
</evidence>
<gene>
    <name evidence="1" type="ORF">A4R43_37940</name>
</gene>
<proteinExistence type="predicted"/>
<dbReference type="InterPro" id="IPR035959">
    <property type="entry name" value="RutC-like_sf"/>
</dbReference>
<dbReference type="Proteomes" id="UP000250434">
    <property type="component" value="Chromosome"/>
</dbReference>
<organism evidence="1 2">
    <name type="scientific">Amycolatopsis albispora</name>
    <dbReference type="NCBI Taxonomy" id="1804986"/>
    <lineage>
        <taxon>Bacteria</taxon>
        <taxon>Bacillati</taxon>
        <taxon>Actinomycetota</taxon>
        <taxon>Actinomycetes</taxon>
        <taxon>Pseudonocardiales</taxon>
        <taxon>Pseudonocardiaceae</taxon>
        <taxon>Amycolatopsis</taxon>
    </lineage>
</organism>
<keyword evidence="2" id="KW-1185">Reference proteome</keyword>
<dbReference type="AlphaFoldDB" id="A0A344LHK9"/>
<name>A0A344LHK9_9PSEU</name>
<dbReference type="Pfam" id="PF01042">
    <property type="entry name" value="Ribonuc_L-PSP"/>
    <property type="match status" value="1"/>
</dbReference>
<dbReference type="SUPFAM" id="SSF55298">
    <property type="entry name" value="YjgF-like"/>
    <property type="match status" value="1"/>
</dbReference>
<sequence length="139" mass="14344">MDGPVSAHRIVVAPELAEPVGFAHAVVAAPGRTVYLGGQTAQGRDGEIVGETIAEQFDVAAGNVTAALRAAGGQPGDLVSLLFYVTDVPAYRAALKELAPLYRKHFGRHYPAIALLGVAELFDPAAKLELVGTAVIADG</sequence>
<reference evidence="1 2" key="1">
    <citation type="submission" date="2016-04" db="EMBL/GenBank/DDBJ databases">
        <title>Complete genome sequence and analysis of deep-sea sediment isolate, Amycolatopsis sp. WP1.</title>
        <authorList>
            <person name="Wang H."/>
            <person name="Chen S."/>
            <person name="Wu Q."/>
        </authorList>
    </citation>
    <scope>NUCLEOTIDE SEQUENCE [LARGE SCALE GENOMIC DNA]</scope>
    <source>
        <strain evidence="1 2">WP1</strain>
    </source>
</reference>
<dbReference type="CDD" id="cd00448">
    <property type="entry name" value="YjgF_YER057c_UK114_family"/>
    <property type="match status" value="1"/>
</dbReference>
<dbReference type="InterPro" id="IPR006175">
    <property type="entry name" value="YjgF/YER057c/UK114"/>
</dbReference>
<dbReference type="PANTHER" id="PTHR43857:SF1">
    <property type="entry name" value="YJGH FAMILY PROTEIN"/>
    <property type="match status" value="1"/>
</dbReference>